<comment type="caution">
    <text evidence="1">The sequence shown here is derived from an EMBL/GenBank/DDBJ whole genome shotgun (WGS) entry which is preliminary data.</text>
</comment>
<organism evidence="1 2">
    <name type="scientific">Stenotrophomonas rhizophila</name>
    <dbReference type="NCBI Taxonomy" id="216778"/>
    <lineage>
        <taxon>Bacteria</taxon>
        <taxon>Pseudomonadati</taxon>
        <taxon>Pseudomonadota</taxon>
        <taxon>Gammaproteobacteria</taxon>
        <taxon>Lysobacterales</taxon>
        <taxon>Lysobacteraceae</taxon>
        <taxon>Stenotrophomonas</taxon>
    </lineage>
</organism>
<dbReference type="InterPro" id="IPR002816">
    <property type="entry name" value="TraB/PrgY/GumN_fam"/>
</dbReference>
<protein>
    <submittedName>
        <fullName evidence="1">TraB/GumN family protein</fullName>
    </submittedName>
</protein>
<dbReference type="Pfam" id="PF01963">
    <property type="entry name" value="TraB_PrgY_gumN"/>
    <property type="match status" value="1"/>
</dbReference>
<accession>A0A7V7YIR6</accession>
<proteinExistence type="predicted"/>
<evidence type="ECO:0000313" key="1">
    <source>
        <dbReference type="EMBL" id="KAB7631886.1"/>
    </source>
</evidence>
<dbReference type="CDD" id="cd14788">
    <property type="entry name" value="GumN"/>
    <property type="match status" value="1"/>
</dbReference>
<dbReference type="AlphaFoldDB" id="A0A7V7YIR6"/>
<gene>
    <name evidence="1" type="ORF">F9K92_04325</name>
</gene>
<reference evidence="1 2" key="1">
    <citation type="submission" date="2019-10" db="EMBL/GenBank/DDBJ databases">
        <title>Halotolerant bacteria associated to Saharan-endemic halophytes Stipa tenacissima L. and Atriplex halimus L mitigate salt stress and promote growth of tomato plants.</title>
        <authorList>
            <person name="Dif G."/>
        </authorList>
    </citation>
    <scope>NUCLEOTIDE SEQUENCE [LARGE SCALE GENOMIC DNA]</scope>
    <source>
        <strain evidence="1 2">IS26</strain>
    </source>
</reference>
<sequence>MPVRFRPRAPTVSFTRCPRNANFTQPAACRRTLRSNSPRTRHMAIAVRAGKALVWSVALLLGGVAHAQAQTQVPAQAAGEVIDLAPVVVSGEQPGPGMWQVRNGQGHTLWILGTVSPLPAKLEWRADEVQAVIASAQEVLGSPGWALDADVGFFRGLTLLPSAMKAARDPDGRTLREVLPPDLYARWEVLKQRHIGRDKGIEKDRPLVAATQLYAAALKDVGLGRSSPVSRIVQKASKAHGLTPVSTQVAIKIVDPRQALKEVRGTALQDVECFRRTLDVVEHGLPLLAERANAWSVGDIEALERLAVKGQYLACVDAVANSDFGRRRGLTDVDAQAHRKWMTMAGEALARNAVTFATVPVTSLLTPGGYADQLRARGYEVQAPE</sequence>
<dbReference type="Proteomes" id="UP000449004">
    <property type="component" value="Unassembled WGS sequence"/>
</dbReference>
<evidence type="ECO:0000313" key="2">
    <source>
        <dbReference type="Proteomes" id="UP000449004"/>
    </source>
</evidence>
<name>A0A7V7YIR6_9GAMM</name>
<dbReference type="EMBL" id="WELC01000004">
    <property type="protein sequence ID" value="KAB7631886.1"/>
    <property type="molecule type" value="Genomic_DNA"/>
</dbReference>